<reference evidence="1 2" key="1">
    <citation type="submission" date="2019-03" db="EMBL/GenBank/DDBJ databases">
        <title>First draft genome of Liparis tanakae, snailfish: a comprehensive survey of snailfish specific genes.</title>
        <authorList>
            <person name="Kim W."/>
            <person name="Song I."/>
            <person name="Jeong J.-H."/>
            <person name="Kim D."/>
            <person name="Kim S."/>
            <person name="Ryu S."/>
            <person name="Song J.Y."/>
            <person name="Lee S.K."/>
        </authorList>
    </citation>
    <scope>NUCLEOTIDE SEQUENCE [LARGE SCALE GENOMIC DNA]</scope>
    <source>
        <tissue evidence="1">Muscle</tissue>
    </source>
</reference>
<gene>
    <name evidence="1" type="ORF">EYF80_008210</name>
</gene>
<keyword evidence="2" id="KW-1185">Reference proteome</keyword>
<accession>A0A4Z2IV40</accession>
<organism evidence="1 2">
    <name type="scientific">Liparis tanakae</name>
    <name type="common">Tanaka's snailfish</name>
    <dbReference type="NCBI Taxonomy" id="230148"/>
    <lineage>
        <taxon>Eukaryota</taxon>
        <taxon>Metazoa</taxon>
        <taxon>Chordata</taxon>
        <taxon>Craniata</taxon>
        <taxon>Vertebrata</taxon>
        <taxon>Euteleostomi</taxon>
        <taxon>Actinopterygii</taxon>
        <taxon>Neopterygii</taxon>
        <taxon>Teleostei</taxon>
        <taxon>Neoteleostei</taxon>
        <taxon>Acanthomorphata</taxon>
        <taxon>Eupercaria</taxon>
        <taxon>Perciformes</taxon>
        <taxon>Cottioidei</taxon>
        <taxon>Cottales</taxon>
        <taxon>Liparidae</taxon>
        <taxon>Liparis</taxon>
    </lineage>
</organism>
<protein>
    <submittedName>
        <fullName evidence="1">Uncharacterized protein</fullName>
    </submittedName>
</protein>
<dbReference type="Proteomes" id="UP000314294">
    <property type="component" value="Unassembled WGS sequence"/>
</dbReference>
<dbReference type="AlphaFoldDB" id="A0A4Z2IV40"/>
<name>A0A4Z2IV40_9TELE</name>
<proteinExistence type="predicted"/>
<evidence type="ECO:0000313" key="2">
    <source>
        <dbReference type="Proteomes" id="UP000314294"/>
    </source>
</evidence>
<comment type="caution">
    <text evidence="1">The sequence shown here is derived from an EMBL/GenBank/DDBJ whole genome shotgun (WGS) entry which is preliminary data.</text>
</comment>
<sequence length="273" mass="30787">MAEYNLLCYTAAHTDVHLGQQLSASLTPAIVLWEHGHLTRRIERDGGGMETYSDERLYGGDHVFAIDRCLQSSLVDQILQVSAREAHCAPGNDTGLDICSENTQHQQRSVQASDRIPVEDLCASFHVWFGYSHLHVKSPWADQGTKKEDQLELHNFLQLVLRFIYPFDVLKRHILHLDREALLLLPSELFMVWRTLMRWLRGTVTYSQKANSSSSTSLLRELCVPLVKEDMLGSMLLQDPVVSDLHPLSTISSFGPGKPRGLEMLQGPKVACL</sequence>
<dbReference type="EMBL" id="SRLO01000046">
    <property type="protein sequence ID" value="TNN81438.1"/>
    <property type="molecule type" value="Genomic_DNA"/>
</dbReference>
<evidence type="ECO:0000313" key="1">
    <source>
        <dbReference type="EMBL" id="TNN81438.1"/>
    </source>
</evidence>